<dbReference type="Pfam" id="PF17802">
    <property type="entry name" value="SpaA"/>
    <property type="match status" value="3"/>
</dbReference>
<dbReference type="AlphaFoldDB" id="A0A369L8B5"/>
<evidence type="ECO:0000313" key="7">
    <source>
        <dbReference type="EMBL" id="RDB55901.1"/>
    </source>
</evidence>
<evidence type="ECO:0000256" key="2">
    <source>
        <dbReference type="ARBA" id="ARBA00022525"/>
    </source>
</evidence>
<dbReference type="EMBL" id="PPTO01000017">
    <property type="protein sequence ID" value="RDB55901.1"/>
    <property type="molecule type" value="Genomic_DNA"/>
</dbReference>
<keyword evidence="2" id="KW-0964">Secreted</keyword>
<gene>
    <name evidence="7" type="ORF">C1881_09060</name>
</gene>
<dbReference type="PANTHER" id="PTHR36108">
    <property type="entry name" value="COLOSSIN-B-RELATED"/>
    <property type="match status" value="1"/>
</dbReference>
<comment type="similarity">
    <text evidence="1">Belongs to the serine-aspartate repeat-containing protein (SDr) family.</text>
</comment>
<evidence type="ECO:0000256" key="4">
    <source>
        <dbReference type="SAM" id="MobiDB-lite"/>
    </source>
</evidence>
<dbReference type="InterPro" id="IPR041033">
    <property type="entry name" value="SpaA_PFL_dom_1"/>
</dbReference>
<evidence type="ECO:0000256" key="3">
    <source>
        <dbReference type="ARBA" id="ARBA00022729"/>
    </source>
</evidence>
<feature type="domain" description="SpaA-like prealbumin fold" evidence="6">
    <location>
        <begin position="626"/>
        <end position="725"/>
    </location>
</feature>
<keyword evidence="5" id="KW-1133">Transmembrane helix</keyword>
<dbReference type="InterPro" id="IPR013783">
    <property type="entry name" value="Ig-like_fold"/>
</dbReference>
<sequence>MNCTGFIVAVLEACGANCEPIGSYVSSSGYNRGNKSNLSRWISYLNDHSELRTRYESKESMLASGQLRKGDIIIADPLDWGTPGADCHILFFWGDAPNHDLAWHSSSHADGVVAGACPGNMISQITAKWGNVYWLHVPLTNLITLTLQKHSAEISVATGDEGTPFYSLEGAQFSVFQHCENGVCSGLITEFSTNAQGYAEIELAPGQGVWIREDRAPLGFCAWDAPRYMEVGQATGAQTLDDTPKTVRIAIEKRDTETGERAQGHATLSGALFELVDSQGNSYTAESAWHESEAGGAWIAEFPEIARGTVRIREISAPKGYAVTPLPHADADGWAAVDLAPESDEVCATVVLTAYDSVFRGDIEGVKFFEHEGESDESLKSPLAGAEFEIWLQDDGGLADKGYSIVPILDAQGKAVVSNDGSALFGSLMGTVTTKSDGRFTSKDLLENWEPEAHGGQSAPSCALPYGTYTIVETHCPDEALRLVDPIIDIEVHADAHIAFMTIEDHRIYSPVRVKKTDAETGKTVLSPGTVVELLRQDANGEYQPVSFDVHTPSTERISRFTIPESGMVQFPERLAWGSYAIREVSTIAPYLTRKEPVYFEVAQNHRWEADDVIEITLPNEKAYGAIEGRKIDILTGEDVSGATYEARAATDIVFPDGTLALHRGDFAGSATSNEAGAWTIAPLPLGSGAAEYIVVETLSPEGYRTETKHHHVTLTWENDTDEVVCTGITIEEEPTGIEITKVDAQTGAPIAGVEFILSAGKSEGGQEEQGKDEASPTVVVQNNGTMGNSETTIDADEVKESEQLSGALRNAGESADETPGEAPGEANADDEAADTSDKYKLVTDEEGLAKVTHLPKGRAYTLRETLPRFDLGYVTSDWSETRFLANDGCWYESENAWIEARDAGCEGENEGDALWKETIENDFTRLAFFKVDAERYEQASKAHADDGSAEQAASQARIEGGKFRLEDSQGNPIEPCNEGLEAEGWAAQGKTPVEFNHLRVGETYVLTEACAPEGYKAENQELLIEIRDTPEIEIVTLKNERIKALPKTLDFATSLITGAAGLAFAGSAAAMAAYSKRRCEMEAAPKAEECP</sequence>
<reference evidence="7 8" key="1">
    <citation type="journal article" date="2018" name="Elife">
        <title>Discovery and characterization of a prevalent human gut bacterial enzyme sufficient for the inactivation of a family of plant toxins.</title>
        <authorList>
            <person name="Koppel N."/>
            <person name="Bisanz J.E."/>
            <person name="Pandelia M.E."/>
            <person name="Turnbaugh P.J."/>
            <person name="Balskus E.P."/>
        </authorList>
    </citation>
    <scope>NUCLEOTIDE SEQUENCE [LARGE SCALE GENOMIC DNA]</scope>
    <source>
        <strain evidence="7 8">OB21 GAM31</strain>
    </source>
</reference>
<evidence type="ECO:0000256" key="1">
    <source>
        <dbReference type="ARBA" id="ARBA00007257"/>
    </source>
</evidence>
<name>A0A369L8B5_9ACTN</name>
<dbReference type="Gene3D" id="2.60.40.10">
    <property type="entry name" value="Immunoglobulins"/>
    <property type="match status" value="6"/>
</dbReference>
<keyword evidence="5" id="KW-0472">Membrane</keyword>
<organism evidence="7 8">
    <name type="scientific">Slackia isoflavoniconvertens</name>
    <dbReference type="NCBI Taxonomy" id="572010"/>
    <lineage>
        <taxon>Bacteria</taxon>
        <taxon>Bacillati</taxon>
        <taxon>Actinomycetota</taxon>
        <taxon>Coriobacteriia</taxon>
        <taxon>Eggerthellales</taxon>
        <taxon>Eggerthellaceae</taxon>
        <taxon>Slackia</taxon>
    </lineage>
</organism>
<evidence type="ECO:0000313" key="8">
    <source>
        <dbReference type="Proteomes" id="UP000253975"/>
    </source>
</evidence>
<dbReference type="PANTHER" id="PTHR36108:SF13">
    <property type="entry name" value="COLOSSIN-B-RELATED"/>
    <property type="match status" value="1"/>
</dbReference>
<keyword evidence="3" id="KW-0732">Signal</keyword>
<dbReference type="RefSeq" id="WP_114616201.1">
    <property type="nucleotide sequence ID" value="NZ_PPTO01000017.1"/>
</dbReference>
<dbReference type="Proteomes" id="UP000253975">
    <property type="component" value="Unassembled WGS sequence"/>
</dbReference>
<comment type="caution">
    <text evidence="7">The sequence shown here is derived from an EMBL/GenBank/DDBJ whole genome shotgun (WGS) entry which is preliminary data.</text>
</comment>
<feature type="domain" description="SpaA-like prealbumin fold" evidence="6">
    <location>
        <begin position="955"/>
        <end position="1041"/>
    </location>
</feature>
<dbReference type="GO" id="GO:0005975">
    <property type="term" value="P:carbohydrate metabolic process"/>
    <property type="evidence" value="ECO:0007669"/>
    <property type="project" value="UniProtKB-ARBA"/>
</dbReference>
<evidence type="ECO:0000256" key="5">
    <source>
        <dbReference type="SAM" id="Phobius"/>
    </source>
</evidence>
<accession>A0A369L8B5</accession>
<keyword evidence="5" id="KW-0812">Transmembrane</keyword>
<proteinExistence type="inferred from homology"/>
<feature type="region of interest" description="Disordered" evidence="4">
    <location>
        <begin position="762"/>
        <end position="837"/>
    </location>
</feature>
<feature type="domain" description="SpaA-like prealbumin fold" evidence="6">
    <location>
        <begin position="263"/>
        <end position="324"/>
    </location>
</feature>
<feature type="compositionally biased region" description="Polar residues" evidence="4">
    <location>
        <begin position="779"/>
        <end position="793"/>
    </location>
</feature>
<protein>
    <recommendedName>
        <fullName evidence="6">SpaA-like prealbumin fold domain-containing protein</fullName>
    </recommendedName>
</protein>
<evidence type="ECO:0000259" key="6">
    <source>
        <dbReference type="Pfam" id="PF17802"/>
    </source>
</evidence>
<feature type="transmembrane region" description="Helical" evidence="5">
    <location>
        <begin position="1052"/>
        <end position="1075"/>
    </location>
</feature>